<organism evidence="11 12">
    <name type="scientific">Algibacter luteus</name>
    <dbReference type="NCBI Taxonomy" id="1178825"/>
    <lineage>
        <taxon>Bacteria</taxon>
        <taxon>Pseudomonadati</taxon>
        <taxon>Bacteroidota</taxon>
        <taxon>Flavobacteriia</taxon>
        <taxon>Flavobacteriales</taxon>
        <taxon>Flavobacteriaceae</taxon>
        <taxon>Algibacter</taxon>
    </lineage>
</organism>
<evidence type="ECO:0000256" key="1">
    <source>
        <dbReference type="ARBA" id="ARBA00001164"/>
    </source>
</evidence>
<evidence type="ECO:0000256" key="6">
    <source>
        <dbReference type="ARBA" id="ARBA00022822"/>
    </source>
</evidence>
<dbReference type="Pfam" id="PF00697">
    <property type="entry name" value="PRAI"/>
    <property type="match status" value="1"/>
</dbReference>
<evidence type="ECO:0000256" key="7">
    <source>
        <dbReference type="ARBA" id="ARBA00023141"/>
    </source>
</evidence>
<dbReference type="EC" id="5.3.1.24" evidence="3 9"/>
<comment type="catalytic activity">
    <reaction evidence="1 9">
        <text>N-(5-phospho-beta-D-ribosyl)anthranilate = 1-(2-carboxyphenylamino)-1-deoxy-D-ribulose 5-phosphate</text>
        <dbReference type="Rhea" id="RHEA:21540"/>
        <dbReference type="ChEBI" id="CHEBI:18277"/>
        <dbReference type="ChEBI" id="CHEBI:58613"/>
        <dbReference type="EC" id="5.3.1.24"/>
    </reaction>
</comment>
<dbReference type="SUPFAM" id="SSF51366">
    <property type="entry name" value="Ribulose-phoshate binding barrel"/>
    <property type="match status" value="1"/>
</dbReference>
<dbReference type="GO" id="GO:0004640">
    <property type="term" value="F:phosphoribosylanthranilate isomerase activity"/>
    <property type="evidence" value="ECO:0007669"/>
    <property type="project" value="UniProtKB-UniRule"/>
</dbReference>
<dbReference type="AlphaFoldDB" id="A0A1M6H7Q4"/>
<protein>
    <recommendedName>
        <fullName evidence="4 9">N-(5'-phosphoribosyl)anthranilate isomerase</fullName>
        <shortName evidence="9">PRAI</shortName>
        <ecNumber evidence="3 9">5.3.1.24</ecNumber>
    </recommendedName>
</protein>
<dbReference type="PANTHER" id="PTHR42894:SF1">
    <property type="entry name" value="N-(5'-PHOSPHORIBOSYL)ANTHRANILATE ISOMERASE"/>
    <property type="match status" value="1"/>
</dbReference>
<evidence type="ECO:0000313" key="12">
    <source>
        <dbReference type="Proteomes" id="UP000184396"/>
    </source>
</evidence>
<evidence type="ECO:0000256" key="5">
    <source>
        <dbReference type="ARBA" id="ARBA00022605"/>
    </source>
</evidence>
<proteinExistence type="inferred from homology"/>
<sequence>MNKDKRHTPQSIPSPLGRAREGLALKVCGMKYQDNIKQVAALQPDYLGFIFFKKSARNFDSESIPQLPKSIKKTGVFVDADLDLVVDKIKKHDLHAVQLHGNESPEYCEKIKSEGIEVIKVFSIKDEFNFSVLKPYESNVDYFLFDTKGKLPGGNGYTFDWNVLNNYPSEKPFFLSGGIGLSEIEDIKKFAKSKASKYCYALDVNSKFEIEPGLKNIDDLKEFKKISTLSGITKLKKKL</sequence>
<dbReference type="CDD" id="cd00405">
    <property type="entry name" value="PRAI"/>
    <property type="match status" value="1"/>
</dbReference>
<dbReference type="InterPro" id="IPR011060">
    <property type="entry name" value="RibuloseP-bd_barrel"/>
</dbReference>
<keyword evidence="5 9" id="KW-0028">Amino-acid biosynthesis</keyword>
<name>A0A1M6H7Q4_9FLAO</name>
<dbReference type="InterPro" id="IPR013785">
    <property type="entry name" value="Aldolase_TIM"/>
</dbReference>
<evidence type="ECO:0000313" key="11">
    <source>
        <dbReference type="EMBL" id="SHJ18184.1"/>
    </source>
</evidence>
<evidence type="ECO:0000256" key="8">
    <source>
        <dbReference type="ARBA" id="ARBA00023235"/>
    </source>
</evidence>
<keyword evidence="8 9" id="KW-0413">Isomerase</keyword>
<dbReference type="InterPro" id="IPR044643">
    <property type="entry name" value="TrpF_fam"/>
</dbReference>
<evidence type="ECO:0000259" key="10">
    <source>
        <dbReference type="Pfam" id="PF00697"/>
    </source>
</evidence>
<dbReference type="eggNOG" id="COG0135">
    <property type="taxonomic scope" value="Bacteria"/>
</dbReference>
<keyword evidence="7 9" id="KW-0057">Aromatic amino acid biosynthesis</keyword>
<evidence type="ECO:0000256" key="4">
    <source>
        <dbReference type="ARBA" id="ARBA00022272"/>
    </source>
</evidence>
<keyword evidence="6 9" id="KW-0822">Tryptophan biosynthesis</keyword>
<dbReference type="Gene3D" id="3.20.20.70">
    <property type="entry name" value="Aldolase class I"/>
    <property type="match status" value="1"/>
</dbReference>
<gene>
    <name evidence="9" type="primary">trpF</name>
    <name evidence="11" type="ORF">SAMN05216261_3062</name>
</gene>
<comment type="similarity">
    <text evidence="9">Belongs to the TrpF family.</text>
</comment>
<evidence type="ECO:0000256" key="9">
    <source>
        <dbReference type="HAMAP-Rule" id="MF_00135"/>
    </source>
</evidence>
<evidence type="ECO:0000256" key="3">
    <source>
        <dbReference type="ARBA" id="ARBA00012572"/>
    </source>
</evidence>
<dbReference type="UniPathway" id="UPA00035">
    <property type="reaction ID" value="UER00042"/>
</dbReference>
<dbReference type="HAMAP" id="MF_00135">
    <property type="entry name" value="PRAI"/>
    <property type="match status" value="1"/>
</dbReference>
<dbReference type="STRING" id="1178825.SAMN05216261_3062"/>
<dbReference type="EMBL" id="FQYK01000012">
    <property type="protein sequence ID" value="SHJ18184.1"/>
    <property type="molecule type" value="Genomic_DNA"/>
</dbReference>
<dbReference type="OrthoDB" id="9786954at2"/>
<dbReference type="InterPro" id="IPR001240">
    <property type="entry name" value="PRAI_dom"/>
</dbReference>
<keyword evidence="12" id="KW-1185">Reference proteome</keyword>
<feature type="domain" description="N-(5'phosphoribosyl) anthranilate isomerase (PRAI)" evidence="10">
    <location>
        <begin position="26"/>
        <end position="223"/>
    </location>
</feature>
<accession>A0A1M6H7Q4</accession>
<dbReference type="GO" id="GO:0000162">
    <property type="term" value="P:L-tryptophan biosynthetic process"/>
    <property type="evidence" value="ECO:0007669"/>
    <property type="project" value="UniProtKB-UniRule"/>
</dbReference>
<comment type="pathway">
    <text evidence="2 9">Amino-acid biosynthesis; L-tryptophan biosynthesis; L-tryptophan from chorismate: step 3/5.</text>
</comment>
<reference evidence="11 12" key="1">
    <citation type="submission" date="2016-11" db="EMBL/GenBank/DDBJ databases">
        <authorList>
            <person name="Jaros S."/>
            <person name="Januszkiewicz K."/>
            <person name="Wedrychowicz H."/>
        </authorList>
    </citation>
    <scope>NUCLEOTIDE SEQUENCE [LARGE SCALE GENOMIC DNA]</scope>
    <source>
        <strain evidence="11 12">CGMCC 1.12213</strain>
    </source>
</reference>
<dbReference type="Proteomes" id="UP000184396">
    <property type="component" value="Unassembled WGS sequence"/>
</dbReference>
<evidence type="ECO:0000256" key="2">
    <source>
        <dbReference type="ARBA" id="ARBA00004664"/>
    </source>
</evidence>
<dbReference type="PANTHER" id="PTHR42894">
    <property type="entry name" value="N-(5'-PHOSPHORIBOSYL)ANTHRANILATE ISOMERASE"/>
    <property type="match status" value="1"/>
</dbReference>